<gene>
    <name evidence="1" type="ORF">ARMOST_18103</name>
</gene>
<organism evidence="1 2">
    <name type="scientific">Armillaria ostoyae</name>
    <name type="common">Armillaria root rot fungus</name>
    <dbReference type="NCBI Taxonomy" id="47428"/>
    <lineage>
        <taxon>Eukaryota</taxon>
        <taxon>Fungi</taxon>
        <taxon>Dikarya</taxon>
        <taxon>Basidiomycota</taxon>
        <taxon>Agaricomycotina</taxon>
        <taxon>Agaricomycetes</taxon>
        <taxon>Agaricomycetidae</taxon>
        <taxon>Agaricales</taxon>
        <taxon>Marasmiineae</taxon>
        <taxon>Physalacriaceae</taxon>
        <taxon>Armillaria</taxon>
    </lineage>
</organism>
<evidence type="ECO:0000313" key="2">
    <source>
        <dbReference type="Proteomes" id="UP000219338"/>
    </source>
</evidence>
<dbReference type="AlphaFoldDB" id="A0A284S0U9"/>
<dbReference type="Proteomes" id="UP000219338">
    <property type="component" value="Unassembled WGS sequence"/>
</dbReference>
<name>A0A284S0U9_ARMOS</name>
<accession>A0A284S0U9</accession>
<dbReference type="EMBL" id="FUEG01000024">
    <property type="protein sequence ID" value="SJL14638.1"/>
    <property type="molecule type" value="Genomic_DNA"/>
</dbReference>
<keyword evidence="2" id="KW-1185">Reference proteome</keyword>
<reference evidence="2" key="1">
    <citation type="journal article" date="2017" name="Nat. Ecol. Evol.">
        <title>Genome expansion and lineage-specific genetic innovations in the forest pathogenic fungi Armillaria.</title>
        <authorList>
            <person name="Sipos G."/>
            <person name="Prasanna A.N."/>
            <person name="Walter M.C."/>
            <person name="O'Connor E."/>
            <person name="Balint B."/>
            <person name="Krizsan K."/>
            <person name="Kiss B."/>
            <person name="Hess J."/>
            <person name="Varga T."/>
            <person name="Slot J."/>
            <person name="Riley R."/>
            <person name="Boka B."/>
            <person name="Rigling D."/>
            <person name="Barry K."/>
            <person name="Lee J."/>
            <person name="Mihaltcheva S."/>
            <person name="LaButti K."/>
            <person name="Lipzen A."/>
            <person name="Waldron R."/>
            <person name="Moloney N.M."/>
            <person name="Sperisen C."/>
            <person name="Kredics L."/>
            <person name="Vagvoelgyi C."/>
            <person name="Patrignani A."/>
            <person name="Fitzpatrick D."/>
            <person name="Nagy I."/>
            <person name="Doyle S."/>
            <person name="Anderson J.B."/>
            <person name="Grigoriev I.V."/>
            <person name="Gueldener U."/>
            <person name="Muensterkoetter M."/>
            <person name="Nagy L.G."/>
        </authorList>
    </citation>
    <scope>NUCLEOTIDE SEQUENCE [LARGE SCALE GENOMIC DNA]</scope>
    <source>
        <strain evidence="2">C18/9</strain>
    </source>
</reference>
<sequence>MSVGHMLCVRITSSRISSGSMCSRRSQELGVLELFSIQIYGSPVLSPGAFISRLQIDLKGRRAFALASHDIKGLVKIKE</sequence>
<evidence type="ECO:0000313" key="1">
    <source>
        <dbReference type="EMBL" id="SJL14638.1"/>
    </source>
</evidence>
<protein>
    <submittedName>
        <fullName evidence="1">Uncharacterized protein</fullName>
    </submittedName>
</protein>
<proteinExistence type="predicted"/>